<dbReference type="InterPro" id="IPR043150">
    <property type="entry name" value="Phytochrome_PHY_sf"/>
</dbReference>
<dbReference type="AlphaFoldDB" id="A0A8X8YDA3"/>
<dbReference type="Pfam" id="PF00360">
    <property type="entry name" value="PHY"/>
    <property type="match status" value="2"/>
</dbReference>
<dbReference type="PANTHER" id="PTHR47876">
    <property type="entry name" value="OS08G0260000 PROTEIN"/>
    <property type="match status" value="1"/>
</dbReference>
<dbReference type="SMART" id="SM00091">
    <property type="entry name" value="PAS"/>
    <property type="match status" value="4"/>
</dbReference>
<keyword evidence="5" id="KW-0675">Receptor</keyword>
<accession>A0A8X8YDA3</accession>
<dbReference type="EMBL" id="PNBA02000004">
    <property type="protein sequence ID" value="KAG6427593.1"/>
    <property type="molecule type" value="Genomic_DNA"/>
</dbReference>
<reference evidence="7" key="2">
    <citation type="submission" date="2020-08" db="EMBL/GenBank/DDBJ databases">
        <title>Plant Genome Project.</title>
        <authorList>
            <person name="Zhang R.-G."/>
        </authorList>
    </citation>
    <scope>NUCLEOTIDE SEQUENCE</scope>
    <source>
        <strain evidence="7">Huo1</strain>
        <tissue evidence="7">Leaf</tissue>
    </source>
</reference>
<dbReference type="GO" id="GO:0006355">
    <property type="term" value="P:regulation of DNA-templated transcription"/>
    <property type="evidence" value="ECO:0007669"/>
    <property type="project" value="InterPro"/>
</dbReference>
<dbReference type="SUPFAM" id="SSF55781">
    <property type="entry name" value="GAF domain-like"/>
    <property type="match status" value="3"/>
</dbReference>
<dbReference type="GO" id="GO:0009584">
    <property type="term" value="P:detection of visible light"/>
    <property type="evidence" value="ECO:0007669"/>
    <property type="project" value="InterPro"/>
</dbReference>
<evidence type="ECO:0000256" key="3">
    <source>
        <dbReference type="ARBA" id="ARBA00022737"/>
    </source>
</evidence>
<dbReference type="CDD" id="cd00130">
    <property type="entry name" value="PAS"/>
    <property type="match status" value="1"/>
</dbReference>
<keyword evidence="2" id="KW-0716">Sensory transduction</keyword>
<evidence type="ECO:0000256" key="5">
    <source>
        <dbReference type="ARBA" id="ARBA00023170"/>
    </source>
</evidence>
<sequence>MSLFPLQYACEFLMNAFGLQHMEIQAASQMAEKRSIHMQTLLTDMLFREAPACIVTQSPNIMDLVKCDGDALFYDAMGLSIDNLVDAGYPRAALLGDAICGMAAARIFTRNFVFWFRSHVAKEIKWGGAKQNPDEKDDGGKMRPRSLFNAFIEITKCKSMPWEAAEINVIHFLQIIMRDSFQESEDSGCKPGVNSDPEGEQVDEISLMAAEMARLIETSVAPILGIDSSGLINGWNCKICELTGLELLEVLGKSLVLDVVHENSRIKDKNVEIQLKKFEANAPNSVVYVLVNACTSWDYRNNVVGACFVGQDITAEKTVTTNIIRMQECGHGKADGLDEARDNLKSLCVYDDQMKLQLALSDFLLCVVDYAPSPDGWVEMDVSSQFKRMADPGQGLPHSLIGDMFGAESNCMTQEGMALNISQMLVGMMKGGYSSKTSDHSGVEKSVTQSPIRTTRVTRPGGMVCHKLPGRHMEIQAASQMAEKRSIHMQTLLTDMLFREAPACIVTQSPNIMDLVKCDGDALFYDAMGLSTDNLIDAGYPRAALFGDAICGMAAARIFTRNFVFWFRSRCKGNQVGSKSMPWEAAEINAIHFLQIIMRDSFQESEDSGCKPGVNSDPEVAPILGNDSSGLINGWNSKICELTGLELLEVLGKSLVLDVVHENSRIEDKNVEIQLKKFEANAPNSVVYLLVNACTSWDYRNNVVGACFVGQDITAEKAVTTNIIRMQGDYKAIIQSVNNVIPPIFTSDENARCSEWNAVMEKLTGWMRHEIISLCVYDDQMKLQLALSDFLLCVVDYAPSPDGWVEMGMADPGQGLPHSLIGDMFGTESNCMTQEGMALNISHMLVGMMKVGYSSKTSDHSGSGFGVEKIVTQSPIRTTRVTRPGGMVCHKLPGRVSLPGSFTPSTRHPGGVVIDALQQEIKWGGAKQNPEEKDDGGKMRPRSLFNAFLEIMKSKSMPWEAAEINAIHFLQIIMRDSFQESEDSGCKPGVNSDPKGEQVDEISLMAAEMVRLIETSVAPILGIDSSGLINGWDSKICELTGLELLVVIGKSLVLDVDHENSRDVV</sequence>
<evidence type="ECO:0000256" key="1">
    <source>
        <dbReference type="ARBA" id="ARBA00022543"/>
    </source>
</evidence>
<comment type="caution">
    <text evidence="7">The sequence shown here is derived from an EMBL/GenBank/DDBJ whole genome shotgun (WGS) entry which is preliminary data.</text>
</comment>
<dbReference type="PROSITE" id="PS50112">
    <property type="entry name" value="PAS"/>
    <property type="match status" value="4"/>
</dbReference>
<evidence type="ECO:0000256" key="2">
    <source>
        <dbReference type="ARBA" id="ARBA00022606"/>
    </source>
</evidence>
<dbReference type="Gene3D" id="3.30.450.270">
    <property type="match status" value="3"/>
</dbReference>
<dbReference type="SUPFAM" id="SSF55785">
    <property type="entry name" value="PYP-like sensor domain (PAS domain)"/>
    <property type="match status" value="2"/>
</dbReference>
<reference evidence="7" key="1">
    <citation type="submission" date="2018-01" db="EMBL/GenBank/DDBJ databases">
        <authorList>
            <person name="Mao J.F."/>
        </authorList>
    </citation>
    <scope>NUCLEOTIDE SEQUENCE</scope>
    <source>
        <strain evidence="7">Huo1</strain>
        <tissue evidence="7">Leaf</tissue>
    </source>
</reference>
<organism evidence="7">
    <name type="scientific">Salvia splendens</name>
    <name type="common">Scarlet sage</name>
    <dbReference type="NCBI Taxonomy" id="180675"/>
    <lineage>
        <taxon>Eukaryota</taxon>
        <taxon>Viridiplantae</taxon>
        <taxon>Streptophyta</taxon>
        <taxon>Embryophyta</taxon>
        <taxon>Tracheophyta</taxon>
        <taxon>Spermatophyta</taxon>
        <taxon>Magnoliopsida</taxon>
        <taxon>eudicotyledons</taxon>
        <taxon>Gunneridae</taxon>
        <taxon>Pentapetalae</taxon>
        <taxon>asterids</taxon>
        <taxon>lamiids</taxon>
        <taxon>Lamiales</taxon>
        <taxon>Lamiaceae</taxon>
        <taxon>Nepetoideae</taxon>
        <taxon>Mentheae</taxon>
        <taxon>Salviinae</taxon>
        <taxon>Salvia</taxon>
        <taxon>Salvia subgen. Calosphace</taxon>
        <taxon>core Calosphace</taxon>
    </lineage>
</organism>
<feature type="domain" description="PAS" evidence="6">
    <location>
        <begin position="622"/>
        <end position="665"/>
    </location>
</feature>
<feature type="domain" description="PAS" evidence="6">
    <location>
        <begin position="729"/>
        <end position="773"/>
    </location>
</feature>
<dbReference type="Pfam" id="PF00989">
    <property type="entry name" value="PAS"/>
    <property type="match status" value="4"/>
</dbReference>
<gene>
    <name evidence="7" type="ORF">SASPL_111839</name>
</gene>
<dbReference type="InterPro" id="IPR000014">
    <property type="entry name" value="PAS"/>
</dbReference>
<protein>
    <recommendedName>
        <fullName evidence="6">PAS domain-containing protein</fullName>
    </recommendedName>
</protein>
<dbReference type="Proteomes" id="UP000298416">
    <property type="component" value="Unassembled WGS sequence"/>
</dbReference>
<keyword evidence="8" id="KW-1185">Reference proteome</keyword>
<dbReference type="GO" id="GO:0009881">
    <property type="term" value="F:photoreceptor activity"/>
    <property type="evidence" value="ECO:0007669"/>
    <property type="project" value="UniProtKB-KW"/>
</dbReference>
<keyword evidence="1" id="KW-0600">Photoreceptor protein</keyword>
<feature type="domain" description="PAS" evidence="6">
    <location>
        <begin position="1005"/>
        <end position="1065"/>
    </location>
</feature>
<feature type="domain" description="PAS" evidence="6">
    <location>
        <begin position="208"/>
        <end position="265"/>
    </location>
</feature>
<name>A0A8X8YDA3_SALSN</name>
<dbReference type="Gene3D" id="3.30.450.20">
    <property type="entry name" value="PAS domain"/>
    <property type="match status" value="2"/>
</dbReference>
<evidence type="ECO:0000259" key="6">
    <source>
        <dbReference type="PROSITE" id="PS50112"/>
    </source>
</evidence>
<dbReference type="InterPro" id="IPR013767">
    <property type="entry name" value="PAS_fold"/>
</dbReference>
<evidence type="ECO:0000313" key="7">
    <source>
        <dbReference type="EMBL" id="KAG6427593.1"/>
    </source>
</evidence>
<dbReference type="PANTHER" id="PTHR47876:SF3">
    <property type="entry name" value="PHYTOCHROME 1"/>
    <property type="match status" value="1"/>
</dbReference>
<dbReference type="NCBIfam" id="TIGR00229">
    <property type="entry name" value="sensory_box"/>
    <property type="match status" value="1"/>
</dbReference>
<keyword evidence="3" id="KW-0677">Repeat</keyword>
<evidence type="ECO:0000313" key="8">
    <source>
        <dbReference type="Proteomes" id="UP000298416"/>
    </source>
</evidence>
<evidence type="ECO:0000256" key="4">
    <source>
        <dbReference type="ARBA" id="ARBA00022991"/>
    </source>
</evidence>
<dbReference type="InterPro" id="IPR035965">
    <property type="entry name" value="PAS-like_dom_sf"/>
</dbReference>
<keyword evidence="4" id="KW-0157">Chromophore</keyword>
<dbReference type="InterPro" id="IPR013515">
    <property type="entry name" value="Phytochrome_cen-reg"/>
</dbReference>
<proteinExistence type="predicted"/>